<dbReference type="SUPFAM" id="SSF48452">
    <property type="entry name" value="TPR-like"/>
    <property type="match status" value="1"/>
</dbReference>
<dbReference type="InterPro" id="IPR001245">
    <property type="entry name" value="Ser-Thr/Tyr_kinase_cat_dom"/>
</dbReference>
<dbReference type="VEuPathDB" id="FungiDB:FUN_000387"/>
<dbReference type="InterPro" id="IPR052945">
    <property type="entry name" value="Mitotic_Regulator"/>
</dbReference>
<dbReference type="SMART" id="SM00220">
    <property type="entry name" value="S_TKc"/>
    <property type="match status" value="1"/>
</dbReference>
<dbReference type="Pfam" id="PF07714">
    <property type="entry name" value="PK_Tyr_Ser-Thr"/>
    <property type="match status" value="1"/>
</dbReference>
<protein>
    <submittedName>
        <fullName evidence="2">HCP-like protein</fullName>
    </submittedName>
</protein>
<dbReference type="SMART" id="SM00671">
    <property type="entry name" value="SEL1"/>
    <property type="match status" value="12"/>
</dbReference>
<evidence type="ECO:0000313" key="3">
    <source>
        <dbReference type="Proteomes" id="UP000232688"/>
    </source>
</evidence>
<dbReference type="GO" id="GO:0005524">
    <property type="term" value="F:ATP binding"/>
    <property type="evidence" value="ECO:0007669"/>
    <property type="project" value="InterPro"/>
</dbReference>
<comment type="caution">
    <text evidence="2">The sequence shown here is derived from an EMBL/GenBank/DDBJ whole genome shotgun (WGS) entry which is preliminary data.</text>
</comment>
<proteinExistence type="predicted"/>
<reference evidence="2 3" key="1">
    <citation type="submission" date="2017-10" db="EMBL/GenBank/DDBJ databases">
        <title>Extensive intraspecific genome diversity in a model arbuscular mycorrhizal fungus.</title>
        <authorList>
            <person name="Chen E.C.H."/>
            <person name="Morin E."/>
            <person name="Baudet D."/>
            <person name="Noel J."/>
            <person name="Ndikumana S."/>
            <person name="Charron P."/>
            <person name="St-Onge C."/>
            <person name="Giorgi J."/>
            <person name="Grigoriev I.V."/>
            <person name="Roux C."/>
            <person name="Martin F.M."/>
            <person name="Corradi N."/>
        </authorList>
    </citation>
    <scope>NUCLEOTIDE SEQUENCE [LARGE SCALE GENOMIC DNA]</scope>
    <source>
        <strain evidence="2 3">A1</strain>
    </source>
</reference>
<feature type="domain" description="Protein kinase" evidence="1">
    <location>
        <begin position="570"/>
        <end position="846"/>
    </location>
</feature>
<dbReference type="InterPro" id="IPR011990">
    <property type="entry name" value="TPR-like_helical_dom_sf"/>
</dbReference>
<evidence type="ECO:0000259" key="1">
    <source>
        <dbReference type="PROSITE" id="PS50011"/>
    </source>
</evidence>
<dbReference type="Pfam" id="PF08238">
    <property type="entry name" value="Sel1"/>
    <property type="match status" value="12"/>
</dbReference>
<reference evidence="2 3" key="2">
    <citation type="submission" date="2017-10" db="EMBL/GenBank/DDBJ databases">
        <title>Genome analyses suggest a sexual origin of heterokaryosis in a supposedly ancient asexual fungus.</title>
        <authorList>
            <person name="Corradi N."/>
            <person name="Sedzielewska K."/>
            <person name="Noel J."/>
            <person name="Charron P."/>
            <person name="Farinelli L."/>
            <person name="Marton T."/>
            <person name="Kruger M."/>
            <person name="Pelin A."/>
            <person name="Brachmann A."/>
            <person name="Corradi N."/>
        </authorList>
    </citation>
    <scope>NUCLEOTIDE SEQUENCE [LARGE SCALE GENOMIC DNA]</scope>
    <source>
        <strain evidence="2 3">A1</strain>
    </source>
</reference>
<dbReference type="InterPro" id="IPR000719">
    <property type="entry name" value="Prot_kinase_dom"/>
</dbReference>
<dbReference type="PROSITE" id="PS50011">
    <property type="entry name" value="PROTEIN_KINASE_DOM"/>
    <property type="match status" value="1"/>
</dbReference>
<dbReference type="VEuPathDB" id="FungiDB:RhiirA1_475321"/>
<dbReference type="PANTHER" id="PTHR43628">
    <property type="entry name" value="ACTIVATOR OF C KINASE PROTEIN 1-RELATED"/>
    <property type="match status" value="1"/>
</dbReference>
<accession>A0A2N0QX19</accession>
<dbReference type="EMBL" id="LLXH01002500">
    <property type="protein sequence ID" value="PKC55605.1"/>
    <property type="molecule type" value="Genomic_DNA"/>
</dbReference>
<gene>
    <name evidence="2" type="ORF">RhiirA1_475321</name>
</gene>
<dbReference type="Proteomes" id="UP000232688">
    <property type="component" value="Unassembled WGS sequence"/>
</dbReference>
<dbReference type="AlphaFoldDB" id="A0A2N0QX19"/>
<dbReference type="SUPFAM" id="SSF81901">
    <property type="entry name" value="HCP-like"/>
    <property type="match status" value="2"/>
</dbReference>
<dbReference type="PANTHER" id="PTHR43628:SF1">
    <property type="entry name" value="CHITIN SYNTHASE REGULATORY FACTOR 2-RELATED"/>
    <property type="match status" value="1"/>
</dbReference>
<name>A0A2N0QX19_9GLOM</name>
<dbReference type="Gene3D" id="1.25.40.10">
    <property type="entry name" value="Tetratricopeptide repeat domain"/>
    <property type="match status" value="3"/>
</dbReference>
<dbReference type="GO" id="GO:0004672">
    <property type="term" value="F:protein kinase activity"/>
    <property type="evidence" value="ECO:0007669"/>
    <property type="project" value="InterPro"/>
</dbReference>
<dbReference type="InterPro" id="IPR006597">
    <property type="entry name" value="Sel1-like"/>
</dbReference>
<evidence type="ECO:0000313" key="2">
    <source>
        <dbReference type="EMBL" id="PKC55605.1"/>
    </source>
</evidence>
<dbReference type="VEuPathDB" id="FungiDB:RhiirFUN_023343"/>
<sequence length="933" mass="109173">MATEFSKSNISDKDTKTINTKNCSYCNKPFAEKSWCKECINSLENLVENGDKEAMLNLADCYKNGEGTEKNLEKAFHWYQKAAEKDHFKAMYHLAGCYYFGKGIEKNLEKAFHWYQKAAEKDYVTAMYNLAKCYRNGEGTEKNLEKAFHWYQKAAEKDHVTAMYNLAICFDNGKGIEKNLEKAFHWYQKAAVNDNKEAIYNLAKCYRNGEGTEKNLEKAFYWYQKAAEKDYVTAMYNLAICYDNGKGIEKNLEKAFHWYQKAVENGNKEAMYNLAICYRNGEGTEKNLEKAFHWYQKAVENGNKEAMYNLAKCHRNGEGTEKNLEKAFHWYQKAAEKDFVTAMYNLAICYDNGKGIEKNLEKAFHWYQKAAEKDHITAMYNLASCYYSGEGTEKNLEKAFHWYQKAVENGNKEAMYNLAICYKNGKGTEKNLEKAFHWFQKAAENGDVKAMNNLAACCENGEGTEKNSKEAFYWHQKVLEESNKASSKDKVELCNKCKKPYIDYPCHQCNECKQPYIDYQWCQQCNVKRFQQDFTKWTSENVFIDKFIQEIQLNAKNSHEILEWIPYDKLSSINYHDKGGFSEIHKAIWSDGPIFSWNNDKQQWNRQMNHEVILKILNNSSNLNSKFLDEWKYHYNCQKMSFSKFIQFFGFTQDPNNLNHIIVMSYAKKGNLRKCLSDIIKFKWQDKLQLLKKIILGLKVIHESNLTHGDFHDGNILMSDNESFVIDLGLYKPVSDLQDSDNSEVNEIYGVLPYMAPEILRNKPYTTASDIYSFSMIMWEFISGIPPFYDRAHDHHFILSVCEGERPEIFENTPKCYTDLMKKCWDTNPSNRPTIAILENIVSEWSRCINEYEHYKRNRDGNYVYNISNIDNQLKNDMLEFVEANKVLVQEQANTSIIQSHPHAYYTSRNVTKEIEKSKNVNEIFVQESSEFS</sequence>
<dbReference type="Gene3D" id="1.10.510.10">
    <property type="entry name" value="Transferase(Phosphotransferase) domain 1"/>
    <property type="match status" value="1"/>
</dbReference>
<dbReference type="SUPFAM" id="SSF56112">
    <property type="entry name" value="Protein kinase-like (PK-like)"/>
    <property type="match status" value="1"/>
</dbReference>
<dbReference type="InterPro" id="IPR011009">
    <property type="entry name" value="Kinase-like_dom_sf"/>
</dbReference>
<organism evidence="2 3">
    <name type="scientific">Rhizophagus irregularis</name>
    <dbReference type="NCBI Taxonomy" id="588596"/>
    <lineage>
        <taxon>Eukaryota</taxon>
        <taxon>Fungi</taxon>
        <taxon>Fungi incertae sedis</taxon>
        <taxon>Mucoromycota</taxon>
        <taxon>Glomeromycotina</taxon>
        <taxon>Glomeromycetes</taxon>
        <taxon>Glomerales</taxon>
        <taxon>Glomeraceae</taxon>
        <taxon>Rhizophagus</taxon>
    </lineage>
</organism>